<name>A0AAD7DHP3_MYCRO</name>
<feature type="compositionally biased region" description="Basic and acidic residues" evidence="1">
    <location>
        <begin position="98"/>
        <end position="109"/>
    </location>
</feature>
<evidence type="ECO:0000256" key="1">
    <source>
        <dbReference type="SAM" id="MobiDB-lite"/>
    </source>
</evidence>
<comment type="caution">
    <text evidence="2">The sequence shown here is derived from an EMBL/GenBank/DDBJ whole genome shotgun (WGS) entry which is preliminary data.</text>
</comment>
<dbReference type="Proteomes" id="UP001221757">
    <property type="component" value="Unassembled WGS sequence"/>
</dbReference>
<sequence>MQNNSKGRSLVDTGCVRSVVSHRLKISFGPRQTPAGDPLEIVFKSRGPALEEVVTVLRKPIIGNAGTNLRASAIRSLAECSNNGVLEGQGGRKAVGKKSWDGKAEKVAF</sequence>
<protein>
    <submittedName>
        <fullName evidence="2">Uncharacterized protein</fullName>
    </submittedName>
</protein>
<dbReference type="AlphaFoldDB" id="A0AAD7DHP3"/>
<dbReference type="EMBL" id="JARKIE010000069">
    <property type="protein sequence ID" value="KAJ7689830.1"/>
    <property type="molecule type" value="Genomic_DNA"/>
</dbReference>
<accession>A0AAD7DHP3</accession>
<feature type="region of interest" description="Disordered" evidence="1">
    <location>
        <begin position="87"/>
        <end position="109"/>
    </location>
</feature>
<proteinExistence type="predicted"/>
<reference evidence="2" key="1">
    <citation type="submission" date="2023-03" db="EMBL/GenBank/DDBJ databases">
        <title>Massive genome expansion in bonnet fungi (Mycena s.s.) driven by repeated elements and novel gene families across ecological guilds.</title>
        <authorList>
            <consortium name="Lawrence Berkeley National Laboratory"/>
            <person name="Harder C.B."/>
            <person name="Miyauchi S."/>
            <person name="Viragh M."/>
            <person name="Kuo A."/>
            <person name="Thoen E."/>
            <person name="Andreopoulos B."/>
            <person name="Lu D."/>
            <person name="Skrede I."/>
            <person name="Drula E."/>
            <person name="Henrissat B."/>
            <person name="Morin E."/>
            <person name="Kohler A."/>
            <person name="Barry K."/>
            <person name="LaButti K."/>
            <person name="Morin E."/>
            <person name="Salamov A."/>
            <person name="Lipzen A."/>
            <person name="Mereny Z."/>
            <person name="Hegedus B."/>
            <person name="Baldrian P."/>
            <person name="Stursova M."/>
            <person name="Weitz H."/>
            <person name="Taylor A."/>
            <person name="Grigoriev I.V."/>
            <person name="Nagy L.G."/>
            <person name="Martin F."/>
            <person name="Kauserud H."/>
        </authorList>
    </citation>
    <scope>NUCLEOTIDE SEQUENCE</scope>
    <source>
        <strain evidence="2">CBHHK067</strain>
    </source>
</reference>
<organism evidence="2 3">
    <name type="scientific">Mycena rosella</name>
    <name type="common">Pink bonnet</name>
    <name type="synonym">Agaricus rosellus</name>
    <dbReference type="NCBI Taxonomy" id="1033263"/>
    <lineage>
        <taxon>Eukaryota</taxon>
        <taxon>Fungi</taxon>
        <taxon>Dikarya</taxon>
        <taxon>Basidiomycota</taxon>
        <taxon>Agaricomycotina</taxon>
        <taxon>Agaricomycetes</taxon>
        <taxon>Agaricomycetidae</taxon>
        <taxon>Agaricales</taxon>
        <taxon>Marasmiineae</taxon>
        <taxon>Mycenaceae</taxon>
        <taxon>Mycena</taxon>
    </lineage>
</organism>
<evidence type="ECO:0000313" key="2">
    <source>
        <dbReference type="EMBL" id="KAJ7689830.1"/>
    </source>
</evidence>
<evidence type="ECO:0000313" key="3">
    <source>
        <dbReference type="Proteomes" id="UP001221757"/>
    </source>
</evidence>
<keyword evidence="3" id="KW-1185">Reference proteome</keyword>
<gene>
    <name evidence="2" type="ORF">B0H17DRAFT_1291940</name>
</gene>